<accession>A0A1J5TK56</accession>
<evidence type="ECO:0000256" key="3">
    <source>
        <dbReference type="ARBA" id="ARBA00001946"/>
    </source>
</evidence>
<keyword evidence="4 8" id="KW-0479">Metal-binding</keyword>
<dbReference type="InterPro" id="IPR033942">
    <property type="entry name" value="IMPase"/>
</dbReference>
<dbReference type="EMBL" id="MIYU01000012">
    <property type="protein sequence ID" value="OIR16560.1"/>
    <property type="molecule type" value="Genomic_DNA"/>
</dbReference>
<sequence length="262" mass="28650">MSNELRFAIEAAKIAANIILEGYKSPKIIEHKSEFDLLTETDPKCEKAVVDFLKSSTPNFGILSEEGTEIPGNPRWIIDPLDGTTNFSHQFSHFCVSIALVLDDLPLLGVIADPIRNELFYSESKKGAFLSNLNDESDPRKLEVSSNIEISDCLISAGFPYQRDTVLFKNILNSFSILSKKSQSVRRTGSAALDLAYVASGRLDAYLVAGAKPWDLAAGILLVREAGGKVMSLDSDSNPLYSACSLASNDKCHNNLLDMIDI</sequence>
<comment type="cofactor">
    <cofactor evidence="3 8">
        <name>Mg(2+)</name>
        <dbReference type="ChEBI" id="CHEBI:18420"/>
    </cofactor>
</comment>
<feature type="binding site" evidence="8">
    <location>
        <position position="215"/>
    </location>
    <ligand>
        <name>Mg(2+)</name>
        <dbReference type="ChEBI" id="CHEBI:18420"/>
        <label>1</label>
        <note>catalytic</note>
    </ligand>
</feature>
<comment type="caution">
    <text evidence="9">The sequence shown here is derived from an EMBL/GenBank/DDBJ whole genome shotgun (WGS) entry which is preliminary data.</text>
</comment>
<evidence type="ECO:0000256" key="8">
    <source>
        <dbReference type="PIRSR" id="PIRSR600760-2"/>
    </source>
</evidence>
<organism evidence="9 10">
    <name type="scientific">Marine Group III euryarchaeote CG-Bathy1</name>
    <dbReference type="NCBI Taxonomy" id="1889001"/>
    <lineage>
        <taxon>Archaea</taxon>
        <taxon>Methanobacteriati</taxon>
        <taxon>Thermoplasmatota</taxon>
        <taxon>Thermoplasmata</taxon>
        <taxon>Candidatus Thermoprofundales</taxon>
    </lineage>
</organism>
<dbReference type="GO" id="GO:0046872">
    <property type="term" value="F:metal ion binding"/>
    <property type="evidence" value="ECO:0007669"/>
    <property type="project" value="UniProtKB-KW"/>
</dbReference>
<comment type="catalytic activity">
    <reaction evidence="2">
        <text>beta-D-fructose 1,6-bisphosphate + H2O = beta-D-fructose 6-phosphate + phosphate</text>
        <dbReference type="Rhea" id="RHEA:11064"/>
        <dbReference type="ChEBI" id="CHEBI:15377"/>
        <dbReference type="ChEBI" id="CHEBI:32966"/>
        <dbReference type="ChEBI" id="CHEBI:43474"/>
        <dbReference type="ChEBI" id="CHEBI:57634"/>
        <dbReference type="EC" id="3.1.3.11"/>
    </reaction>
</comment>
<dbReference type="PANTHER" id="PTHR20854">
    <property type="entry name" value="INOSITOL MONOPHOSPHATASE"/>
    <property type="match status" value="1"/>
</dbReference>
<dbReference type="GO" id="GO:0008934">
    <property type="term" value="F:inositol monophosphate 1-phosphatase activity"/>
    <property type="evidence" value="ECO:0007669"/>
    <property type="project" value="InterPro"/>
</dbReference>
<dbReference type="GO" id="GO:0006020">
    <property type="term" value="P:inositol metabolic process"/>
    <property type="evidence" value="ECO:0007669"/>
    <property type="project" value="TreeGrafter"/>
</dbReference>
<evidence type="ECO:0000256" key="1">
    <source>
        <dbReference type="ARBA" id="ARBA00001033"/>
    </source>
</evidence>
<proteinExistence type="inferred from homology"/>
<dbReference type="Gene3D" id="3.30.540.10">
    <property type="entry name" value="Fructose-1,6-Bisphosphatase, subunit A, domain 1"/>
    <property type="match status" value="1"/>
</dbReference>
<feature type="binding site" evidence="8">
    <location>
        <position position="79"/>
    </location>
    <ligand>
        <name>Mg(2+)</name>
        <dbReference type="ChEBI" id="CHEBI:18420"/>
        <label>1</label>
        <note>catalytic</note>
    </ligand>
</feature>
<evidence type="ECO:0000313" key="10">
    <source>
        <dbReference type="Proteomes" id="UP000183815"/>
    </source>
</evidence>
<dbReference type="Gene3D" id="3.40.190.80">
    <property type="match status" value="1"/>
</dbReference>
<feature type="binding site" evidence="8">
    <location>
        <position position="82"/>
    </location>
    <ligand>
        <name>Mg(2+)</name>
        <dbReference type="ChEBI" id="CHEBI:18420"/>
        <label>1</label>
        <note>catalytic</note>
    </ligand>
</feature>
<dbReference type="GO" id="GO:0007165">
    <property type="term" value="P:signal transduction"/>
    <property type="evidence" value="ECO:0007669"/>
    <property type="project" value="TreeGrafter"/>
</dbReference>
<dbReference type="InterPro" id="IPR000760">
    <property type="entry name" value="Inositol_monophosphatase-like"/>
</dbReference>
<dbReference type="SUPFAM" id="SSF56655">
    <property type="entry name" value="Carbohydrate phosphatase"/>
    <property type="match status" value="1"/>
</dbReference>
<comment type="catalytic activity">
    <reaction evidence="1">
        <text>a myo-inositol phosphate + H2O = myo-inositol + phosphate</text>
        <dbReference type="Rhea" id="RHEA:24056"/>
        <dbReference type="ChEBI" id="CHEBI:15377"/>
        <dbReference type="ChEBI" id="CHEBI:17268"/>
        <dbReference type="ChEBI" id="CHEBI:43474"/>
        <dbReference type="ChEBI" id="CHEBI:84139"/>
        <dbReference type="EC" id="3.1.3.25"/>
    </reaction>
</comment>
<keyword evidence="5" id="KW-0378">Hydrolase</keyword>
<dbReference type="GO" id="GO:0042132">
    <property type="term" value="F:fructose 1,6-bisphosphate 1-phosphatase activity"/>
    <property type="evidence" value="ECO:0007669"/>
    <property type="project" value="UniProtKB-EC"/>
</dbReference>
<protein>
    <submittedName>
        <fullName evidence="9">Uncharacterized protein</fullName>
    </submittedName>
</protein>
<dbReference type="PANTHER" id="PTHR20854:SF4">
    <property type="entry name" value="INOSITOL-1-MONOPHOSPHATASE-RELATED"/>
    <property type="match status" value="1"/>
</dbReference>
<dbReference type="PROSITE" id="PS00629">
    <property type="entry name" value="IMP_1"/>
    <property type="match status" value="1"/>
</dbReference>
<evidence type="ECO:0000313" key="9">
    <source>
        <dbReference type="EMBL" id="OIR16560.1"/>
    </source>
</evidence>
<dbReference type="Proteomes" id="UP000183815">
    <property type="component" value="Unassembled WGS sequence"/>
</dbReference>
<evidence type="ECO:0000256" key="2">
    <source>
        <dbReference type="ARBA" id="ARBA00001273"/>
    </source>
</evidence>
<dbReference type="AlphaFoldDB" id="A0A1J5TK56"/>
<keyword evidence="6 8" id="KW-0460">Magnesium</keyword>
<reference evidence="9 10" key="1">
    <citation type="submission" date="2016-08" db="EMBL/GenBank/DDBJ databases">
        <title>New Insights into Marine Group III Euryarchaeota, from dark to light.</title>
        <authorList>
            <person name="Haro-Moreno J.M."/>
            <person name="Rodriguez-Valera F."/>
            <person name="Lopez-Garcia P."/>
            <person name="Moreira D."/>
            <person name="Martin-Cuadrado A.B."/>
        </authorList>
    </citation>
    <scope>NUCLEOTIDE SEQUENCE [LARGE SCALE GENOMIC DNA]</scope>
    <source>
        <strain evidence="9">CG-Bathy1</strain>
    </source>
</reference>
<evidence type="ECO:0000256" key="5">
    <source>
        <dbReference type="ARBA" id="ARBA00022801"/>
    </source>
</evidence>
<dbReference type="InterPro" id="IPR020550">
    <property type="entry name" value="Inositol_monophosphatase_CS"/>
</dbReference>
<dbReference type="InterPro" id="IPR020583">
    <property type="entry name" value="Inositol_monoP_metal-BS"/>
</dbReference>
<evidence type="ECO:0000256" key="4">
    <source>
        <dbReference type="ARBA" id="ARBA00022723"/>
    </source>
</evidence>
<evidence type="ECO:0000256" key="7">
    <source>
        <dbReference type="ARBA" id="ARBA00038103"/>
    </source>
</evidence>
<dbReference type="Pfam" id="PF00459">
    <property type="entry name" value="Inositol_P"/>
    <property type="match status" value="1"/>
</dbReference>
<dbReference type="GO" id="GO:0046854">
    <property type="term" value="P:phosphatidylinositol phosphate biosynthetic process"/>
    <property type="evidence" value="ECO:0007669"/>
    <property type="project" value="InterPro"/>
</dbReference>
<dbReference type="CDD" id="cd01639">
    <property type="entry name" value="IMPase"/>
    <property type="match status" value="1"/>
</dbReference>
<feature type="binding site" evidence="8">
    <location>
        <position position="65"/>
    </location>
    <ligand>
        <name>Mg(2+)</name>
        <dbReference type="ChEBI" id="CHEBI:18420"/>
        <label>1</label>
        <note>catalytic</note>
    </ligand>
</feature>
<feature type="binding site" evidence="8">
    <location>
        <position position="81"/>
    </location>
    <ligand>
        <name>Mg(2+)</name>
        <dbReference type="ChEBI" id="CHEBI:18420"/>
        <label>1</label>
        <note>catalytic</note>
    </ligand>
</feature>
<comment type="similarity">
    <text evidence="7">Belongs to the inositol monophosphatase superfamily. FBPase class 4 family.</text>
</comment>
<gene>
    <name evidence="9" type="ORF">BEU04_01065</name>
</gene>
<dbReference type="PROSITE" id="PS00630">
    <property type="entry name" value="IMP_2"/>
    <property type="match status" value="1"/>
</dbReference>
<evidence type="ECO:0000256" key="6">
    <source>
        <dbReference type="ARBA" id="ARBA00022842"/>
    </source>
</evidence>
<name>A0A1J5TK56_9ARCH</name>
<dbReference type="PRINTS" id="PR00377">
    <property type="entry name" value="IMPHPHTASES"/>
</dbReference>